<comment type="caution">
    <text evidence="1">The sequence shown here is derived from an EMBL/GenBank/DDBJ whole genome shotgun (WGS) entry which is preliminary data.</text>
</comment>
<dbReference type="Proteomes" id="UP000829398">
    <property type="component" value="Chromosome 3"/>
</dbReference>
<reference evidence="2" key="1">
    <citation type="journal article" date="2023" name="Hortic. Res.">
        <title>A chromosome-level phased genome enabling allele-level studies in sweet orange: a case study on citrus Huanglongbing tolerance.</title>
        <authorList>
            <person name="Wu B."/>
            <person name="Yu Q."/>
            <person name="Deng Z."/>
            <person name="Duan Y."/>
            <person name="Luo F."/>
            <person name="Gmitter F. Jr."/>
        </authorList>
    </citation>
    <scope>NUCLEOTIDE SEQUENCE [LARGE SCALE GENOMIC DNA]</scope>
    <source>
        <strain evidence="2">cv. Valencia</strain>
    </source>
</reference>
<organism evidence="1 2">
    <name type="scientific">Citrus sinensis</name>
    <name type="common">Sweet orange</name>
    <name type="synonym">Citrus aurantium var. sinensis</name>
    <dbReference type="NCBI Taxonomy" id="2711"/>
    <lineage>
        <taxon>Eukaryota</taxon>
        <taxon>Viridiplantae</taxon>
        <taxon>Streptophyta</taxon>
        <taxon>Embryophyta</taxon>
        <taxon>Tracheophyta</taxon>
        <taxon>Spermatophyta</taxon>
        <taxon>Magnoliopsida</taxon>
        <taxon>eudicotyledons</taxon>
        <taxon>Gunneridae</taxon>
        <taxon>Pentapetalae</taxon>
        <taxon>rosids</taxon>
        <taxon>malvids</taxon>
        <taxon>Sapindales</taxon>
        <taxon>Rutaceae</taxon>
        <taxon>Aurantioideae</taxon>
        <taxon>Citrus</taxon>
    </lineage>
</organism>
<accession>A0ACB8M5P5</accession>
<dbReference type="EMBL" id="CM039172">
    <property type="protein sequence ID" value="KAH9780956.1"/>
    <property type="molecule type" value="Genomic_DNA"/>
</dbReference>
<evidence type="ECO:0000313" key="2">
    <source>
        <dbReference type="Proteomes" id="UP000829398"/>
    </source>
</evidence>
<proteinExistence type="predicted"/>
<keyword evidence="2" id="KW-1185">Reference proteome</keyword>
<protein>
    <submittedName>
        <fullName evidence="1">Uncharacterized protein</fullName>
    </submittedName>
</protein>
<gene>
    <name evidence="1" type="ORF">KPL71_008276</name>
</gene>
<name>A0ACB8M5P5_CITSI</name>
<evidence type="ECO:0000313" key="1">
    <source>
        <dbReference type="EMBL" id="KAH9780956.1"/>
    </source>
</evidence>
<sequence length="442" mass="50973">MHLSLLVNAVMQSGSYYVNKFSLSYYEVYQEEKKHPKAGALIENLLKGVYACMELERKKRKEIENFGLLDDDVFFDVLSRLPAKCLLRLKSVCKGWCRLISDCIFIKVQSQTLEPIVGFLIQQRFQWCSDDIKIITHIPVELGSAALQQSVFSFLPDDVVVLSSCNGLVCCRSCFPFSDPAIYVCNPVNKDWIKLKWTKPDKEDSVVLVFDPCQDMVDCSTNFKLVRVRQFETASEDLYFSFDIYCSSTGAWRVSQEICYCSDKLLKNKGIYVGGILHWLTDGDEILTFNVENELSWLISVPVSAAQIESDYQSCVGESDGQLYYVMISENGLQFWFLEDYFEFKWNLKYSKTLEVLEEEHPNFLCNLHERVRRRPTIDSNPWMDPLAFRDGILLIRVCAKIFLYHVETNKMNEVCYVSGLGTYSSYLPTVLPYSLSLVRLT</sequence>